<proteinExistence type="predicted"/>
<accession>X1RNR9</accession>
<organism evidence="1">
    <name type="scientific">marine sediment metagenome</name>
    <dbReference type="NCBI Taxonomy" id="412755"/>
    <lineage>
        <taxon>unclassified sequences</taxon>
        <taxon>metagenomes</taxon>
        <taxon>ecological metagenomes</taxon>
    </lineage>
</organism>
<dbReference type="AlphaFoldDB" id="X1RNR9"/>
<reference evidence="1" key="1">
    <citation type="journal article" date="2014" name="Front. Microbiol.">
        <title>High frequency of phylogenetically diverse reductive dehalogenase-homologous genes in deep subseafloor sedimentary metagenomes.</title>
        <authorList>
            <person name="Kawai M."/>
            <person name="Futagami T."/>
            <person name="Toyoda A."/>
            <person name="Takaki Y."/>
            <person name="Nishi S."/>
            <person name="Hori S."/>
            <person name="Arai W."/>
            <person name="Tsubouchi T."/>
            <person name="Morono Y."/>
            <person name="Uchiyama I."/>
            <person name="Ito T."/>
            <person name="Fujiyama A."/>
            <person name="Inagaki F."/>
            <person name="Takami H."/>
        </authorList>
    </citation>
    <scope>NUCLEOTIDE SEQUENCE</scope>
    <source>
        <strain evidence="1">Expedition CK06-06</strain>
    </source>
</reference>
<evidence type="ECO:0000313" key="1">
    <source>
        <dbReference type="EMBL" id="GAI68611.1"/>
    </source>
</evidence>
<gene>
    <name evidence="1" type="ORF">S12H4_00363</name>
</gene>
<dbReference type="EMBL" id="BARW01000037">
    <property type="protein sequence ID" value="GAI68611.1"/>
    <property type="molecule type" value="Genomic_DNA"/>
</dbReference>
<name>X1RNR9_9ZZZZ</name>
<sequence length="116" mass="13079">MSPVVEKALYVEGVQVGADWQFRGRCFVEDPPGSMNWRKATAGEVEVELKFLGEWWQLGTTMETKMTDTSGNVSFAGSWQSGSYTMEARHVQSGDKYKVRIDCHDDGSYDTEVEIE</sequence>
<protein>
    <submittedName>
        <fullName evidence="1">Uncharacterized protein</fullName>
    </submittedName>
</protein>
<comment type="caution">
    <text evidence="1">The sequence shown here is derived from an EMBL/GenBank/DDBJ whole genome shotgun (WGS) entry which is preliminary data.</text>
</comment>